<dbReference type="AlphaFoldDB" id="A0A1M4SM09"/>
<evidence type="ECO:0000313" key="3">
    <source>
        <dbReference type="Proteomes" id="UP000184041"/>
    </source>
</evidence>
<dbReference type="OrthoDB" id="9773293at2"/>
<evidence type="ECO:0000313" key="2">
    <source>
        <dbReference type="EMBL" id="SHE33273.1"/>
    </source>
</evidence>
<name>A0A1M4SM09_9BACT</name>
<dbReference type="STRING" id="1194090.SAMN05443144_10172"/>
<sequence>MNALSAVDQDNRHHKITDNRSRLLASNPVAERRIDLAGISTAVLVGGEGPPIVLLHGPGETSLWWIRIIPQLIKTNRVIVPDLPGHGSSRVNSNTLEADLVFQWLSELIEQTTSSSPVLVGHLLGGSIAARFTIKDEEQVSRLILVNSFGLGKFRPAPGFALRLIHFMLRPTRKNYDRFLPQCMYDVDHLRRQMGEKWDPFLEYNLECARDAEQKAALRILMQEVGIPKISSRDLARITIPAALIWGRHDRANKLHIAREASEQYGWPLHVIDEARDDPKLEQPDVFVGVLNNIINTT</sequence>
<reference evidence="2 3" key="1">
    <citation type="submission" date="2016-11" db="EMBL/GenBank/DDBJ databases">
        <authorList>
            <person name="Jaros S."/>
            <person name="Januszkiewicz K."/>
            <person name="Wedrychowicz H."/>
        </authorList>
    </citation>
    <scope>NUCLEOTIDE SEQUENCE [LARGE SCALE GENOMIC DNA]</scope>
    <source>
        <strain evidence="2 3">DSM 21986</strain>
    </source>
</reference>
<dbReference type="PANTHER" id="PTHR46438">
    <property type="entry name" value="ALPHA/BETA-HYDROLASES SUPERFAMILY PROTEIN"/>
    <property type="match status" value="1"/>
</dbReference>
<accession>A0A1M4SM09</accession>
<dbReference type="SUPFAM" id="SSF53474">
    <property type="entry name" value="alpha/beta-Hydrolases"/>
    <property type="match status" value="1"/>
</dbReference>
<dbReference type="Gene3D" id="3.40.50.1820">
    <property type="entry name" value="alpha/beta hydrolase"/>
    <property type="match status" value="1"/>
</dbReference>
<dbReference type="RefSeq" id="WP_073058833.1">
    <property type="nucleotide sequence ID" value="NZ_FQUS01000001.1"/>
</dbReference>
<gene>
    <name evidence="2" type="ORF">SAMN05443144_10172</name>
</gene>
<dbReference type="Pfam" id="PF12697">
    <property type="entry name" value="Abhydrolase_6"/>
    <property type="match status" value="1"/>
</dbReference>
<dbReference type="Proteomes" id="UP000184041">
    <property type="component" value="Unassembled WGS sequence"/>
</dbReference>
<protein>
    <submittedName>
        <fullName evidence="2">Pimeloyl-ACP methyl ester carboxylesterase</fullName>
    </submittedName>
</protein>
<dbReference type="PANTHER" id="PTHR46438:SF2">
    <property type="entry name" value="ALPHA_BETA-HYDROLASES SUPERFAMILY PROTEIN"/>
    <property type="match status" value="1"/>
</dbReference>
<dbReference type="PRINTS" id="PR00111">
    <property type="entry name" value="ABHYDROLASE"/>
</dbReference>
<keyword evidence="3" id="KW-1185">Reference proteome</keyword>
<dbReference type="InterPro" id="IPR029058">
    <property type="entry name" value="AB_hydrolase_fold"/>
</dbReference>
<dbReference type="InterPro" id="IPR000073">
    <property type="entry name" value="AB_hydrolase_1"/>
</dbReference>
<organism evidence="2 3">
    <name type="scientific">Fodinibius roseus</name>
    <dbReference type="NCBI Taxonomy" id="1194090"/>
    <lineage>
        <taxon>Bacteria</taxon>
        <taxon>Pseudomonadati</taxon>
        <taxon>Balneolota</taxon>
        <taxon>Balneolia</taxon>
        <taxon>Balneolales</taxon>
        <taxon>Balneolaceae</taxon>
        <taxon>Fodinibius</taxon>
    </lineage>
</organism>
<evidence type="ECO:0000259" key="1">
    <source>
        <dbReference type="Pfam" id="PF12697"/>
    </source>
</evidence>
<feature type="domain" description="AB hydrolase-1" evidence="1">
    <location>
        <begin position="52"/>
        <end position="288"/>
    </location>
</feature>
<dbReference type="EMBL" id="FQUS01000001">
    <property type="protein sequence ID" value="SHE33273.1"/>
    <property type="molecule type" value="Genomic_DNA"/>
</dbReference>
<proteinExistence type="predicted"/>